<feature type="compositionally biased region" description="Basic and acidic residues" evidence="1">
    <location>
        <begin position="255"/>
        <end position="294"/>
    </location>
</feature>
<dbReference type="EMBL" id="OV170233">
    <property type="protein sequence ID" value="CAH0718493.1"/>
    <property type="molecule type" value="Genomic_DNA"/>
</dbReference>
<evidence type="ECO:0000313" key="3">
    <source>
        <dbReference type="Proteomes" id="UP000838878"/>
    </source>
</evidence>
<feature type="compositionally biased region" description="Basic and acidic residues" evidence="1">
    <location>
        <begin position="343"/>
        <end position="388"/>
    </location>
</feature>
<reference evidence="2" key="1">
    <citation type="submission" date="2021-12" db="EMBL/GenBank/DDBJ databases">
        <authorList>
            <person name="Martin H S."/>
        </authorList>
    </citation>
    <scope>NUCLEOTIDE SEQUENCE</scope>
</reference>
<feature type="region of interest" description="Disordered" evidence="1">
    <location>
        <begin position="230"/>
        <end position="411"/>
    </location>
</feature>
<evidence type="ECO:0000256" key="1">
    <source>
        <dbReference type="SAM" id="MobiDB-lite"/>
    </source>
</evidence>
<protein>
    <submittedName>
        <fullName evidence="2">Uncharacterized protein</fullName>
    </submittedName>
</protein>
<dbReference type="OrthoDB" id="7430688at2759"/>
<feature type="non-terminal residue" evidence="2">
    <location>
        <position position="449"/>
    </location>
</feature>
<accession>A0A8J9VAV1</accession>
<name>A0A8J9VAV1_9NEOP</name>
<sequence>MKGYIPIIGRPPSHRETVKKSSSSTSEKRRSTEDSKRSESKPKKNLDNDSKLIQTEKQENKLLEEDQEEGQFQLNDLMTRILEEELQTIMIEVWQALPDAPPTEAEKFVADKLRNVTSDNIRNVIGLNVTKRLLNVYNPLIVKLRFNRRPESGCLTKFLNSYNIKSFKRITREANTFSARLASISDFDKICIDKEIRCGGAKITVTPCYKFDKCPSKINSIYNIIDDEDSKEEDNEYNDGENKEIESKTTNLKDSNTKSEKNKDNEAKIKDVSSENKEKSIVSDKNVNKIEENKISNTKKQNCSNTQIKPNKDVQKTTNKTGNAKTIDHKTTDIVKSAPSNKPKVEDAKKILPEKKATTEESKKLVTAKKAIETKKPNKNRSNTEKPKVSQAKKISILQEEQDMGDEEKEVMEDEIKKFDEGDEMNDEEILALVSEGVVVDECTGSDEE</sequence>
<dbReference type="Proteomes" id="UP000838878">
    <property type="component" value="Chromosome 13"/>
</dbReference>
<keyword evidence="3" id="KW-1185">Reference proteome</keyword>
<feature type="compositionally biased region" description="Acidic residues" evidence="1">
    <location>
        <begin position="400"/>
        <end position="411"/>
    </location>
</feature>
<evidence type="ECO:0000313" key="2">
    <source>
        <dbReference type="EMBL" id="CAH0718493.1"/>
    </source>
</evidence>
<dbReference type="AlphaFoldDB" id="A0A8J9VAV1"/>
<feature type="compositionally biased region" description="Polar residues" evidence="1">
    <location>
        <begin position="295"/>
        <end position="309"/>
    </location>
</feature>
<feature type="compositionally biased region" description="Acidic residues" evidence="1">
    <location>
        <begin position="230"/>
        <end position="239"/>
    </location>
</feature>
<feature type="compositionally biased region" description="Basic and acidic residues" evidence="1">
    <location>
        <begin position="26"/>
        <end position="52"/>
    </location>
</feature>
<proteinExistence type="predicted"/>
<feature type="region of interest" description="Disordered" evidence="1">
    <location>
        <begin position="1"/>
        <end position="52"/>
    </location>
</feature>
<gene>
    <name evidence="2" type="ORF">BINO364_LOCUS4970</name>
</gene>
<organism evidence="2 3">
    <name type="scientific">Brenthis ino</name>
    <name type="common">lesser marbled fritillary</name>
    <dbReference type="NCBI Taxonomy" id="405034"/>
    <lineage>
        <taxon>Eukaryota</taxon>
        <taxon>Metazoa</taxon>
        <taxon>Ecdysozoa</taxon>
        <taxon>Arthropoda</taxon>
        <taxon>Hexapoda</taxon>
        <taxon>Insecta</taxon>
        <taxon>Pterygota</taxon>
        <taxon>Neoptera</taxon>
        <taxon>Endopterygota</taxon>
        <taxon>Lepidoptera</taxon>
        <taxon>Glossata</taxon>
        <taxon>Ditrysia</taxon>
        <taxon>Papilionoidea</taxon>
        <taxon>Nymphalidae</taxon>
        <taxon>Heliconiinae</taxon>
        <taxon>Argynnini</taxon>
        <taxon>Brenthis</taxon>
    </lineage>
</organism>